<dbReference type="InterPro" id="IPR023851">
    <property type="entry name" value="Tscrpt_reg_TetR-type"/>
</dbReference>
<dbReference type="PROSITE" id="PS50977">
    <property type="entry name" value="HTH_TETR_2"/>
    <property type="match status" value="1"/>
</dbReference>
<dbReference type="Pfam" id="PF00440">
    <property type="entry name" value="TetR_N"/>
    <property type="match status" value="1"/>
</dbReference>
<dbReference type="InterPro" id="IPR009057">
    <property type="entry name" value="Homeodomain-like_sf"/>
</dbReference>
<keyword evidence="7" id="KW-1185">Reference proteome</keyword>
<dbReference type="EMBL" id="RKMH01000019">
    <property type="protein sequence ID" value="RPA57072.1"/>
    <property type="molecule type" value="Genomic_DNA"/>
</dbReference>
<dbReference type="Proteomes" id="UP000267536">
    <property type="component" value="Unassembled WGS sequence"/>
</dbReference>
<comment type="caution">
    <text evidence="6">The sequence shown here is derived from an EMBL/GenBank/DDBJ whole genome shotgun (WGS) entry which is preliminary data.</text>
</comment>
<protein>
    <submittedName>
        <fullName evidence="6">Mycofactocin system transcriptional regulator</fullName>
    </submittedName>
</protein>
<keyword evidence="1" id="KW-0805">Transcription regulation</keyword>
<evidence type="ECO:0000259" key="5">
    <source>
        <dbReference type="PROSITE" id="PS50977"/>
    </source>
</evidence>
<sequence>MTTENSTAPGRRPRTSRAQISATAIDLFTTVGFEETSVDDIADAVGIARRTLFRYFPSKNAIPWGDFDAHLDDLRALLAEIPDDLSIAEAVTRALIAFNEVPAEFLDGHRRRMQLLLGVPSLQAHSMLMYADWRHVIAEFCAHRLGLDEVAHLPQTIGWLCLGTALAAYEQWLAHPDADLDALIRAGCATLAAGLQGL</sequence>
<dbReference type="Pfam" id="PF17754">
    <property type="entry name" value="TetR_C_14"/>
    <property type="match status" value="1"/>
</dbReference>
<organism evidence="6 7">
    <name type="scientific">Gordonia oryzae</name>
    <dbReference type="NCBI Taxonomy" id="2487349"/>
    <lineage>
        <taxon>Bacteria</taxon>
        <taxon>Bacillati</taxon>
        <taxon>Actinomycetota</taxon>
        <taxon>Actinomycetes</taxon>
        <taxon>Mycobacteriales</taxon>
        <taxon>Gordoniaceae</taxon>
        <taxon>Gordonia</taxon>
    </lineage>
</organism>
<dbReference type="RefSeq" id="WP_123932570.1">
    <property type="nucleotide sequence ID" value="NZ_JBPSDP010000020.1"/>
</dbReference>
<dbReference type="PRINTS" id="PR00455">
    <property type="entry name" value="HTHTETR"/>
</dbReference>
<keyword evidence="2 4" id="KW-0238">DNA-binding</keyword>
<dbReference type="Gene3D" id="1.10.10.60">
    <property type="entry name" value="Homeodomain-like"/>
    <property type="match status" value="1"/>
</dbReference>
<dbReference type="InterPro" id="IPR041347">
    <property type="entry name" value="MftR_C"/>
</dbReference>
<evidence type="ECO:0000256" key="4">
    <source>
        <dbReference type="PROSITE-ProRule" id="PRU00335"/>
    </source>
</evidence>
<dbReference type="GO" id="GO:0003700">
    <property type="term" value="F:DNA-binding transcription factor activity"/>
    <property type="evidence" value="ECO:0007669"/>
    <property type="project" value="TreeGrafter"/>
</dbReference>
<dbReference type="PANTHER" id="PTHR30055:SF238">
    <property type="entry name" value="MYCOFACTOCIN BIOSYNTHESIS TRANSCRIPTIONAL REGULATOR MFTR-RELATED"/>
    <property type="match status" value="1"/>
</dbReference>
<proteinExistence type="predicted"/>
<keyword evidence="3" id="KW-0804">Transcription</keyword>
<dbReference type="PANTHER" id="PTHR30055">
    <property type="entry name" value="HTH-TYPE TRANSCRIPTIONAL REGULATOR RUTR"/>
    <property type="match status" value="1"/>
</dbReference>
<dbReference type="GO" id="GO:0000976">
    <property type="term" value="F:transcription cis-regulatory region binding"/>
    <property type="evidence" value="ECO:0007669"/>
    <property type="project" value="TreeGrafter"/>
</dbReference>
<gene>
    <name evidence="6" type="primary">mftR</name>
    <name evidence="6" type="ORF">EF294_19565</name>
</gene>
<dbReference type="PROSITE" id="PS01081">
    <property type="entry name" value="HTH_TETR_1"/>
    <property type="match status" value="1"/>
</dbReference>
<dbReference type="SUPFAM" id="SSF46689">
    <property type="entry name" value="Homeodomain-like"/>
    <property type="match status" value="1"/>
</dbReference>
<evidence type="ECO:0000313" key="6">
    <source>
        <dbReference type="EMBL" id="RPA57072.1"/>
    </source>
</evidence>
<evidence type="ECO:0000256" key="1">
    <source>
        <dbReference type="ARBA" id="ARBA00023015"/>
    </source>
</evidence>
<dbReference type="OrthoDB" id="956698at2"/>
<dbReference type="AlphaFoldDB" id="A0A3N4G294"/>
<evidence type="ECO:0000313" key="7">
    <source>
        <dbReference type="Proteomes" id="UP000267536"/>
    </source>
</evidence>
<name>A0A3N4G294_9ACTN</name>
<reference evidence="6 7" key="1">
    <citation type="submission" date="2018-11" db="EMBL/GenBank/DDBJ databases">
        <title>Draft genome sequence of Gordonia sp. RS15-1S isolated from rice stems.</title>
        <authorList>
            <person name="Muangham S."/>
        </authorList>
    </citation>
    <scope>NUCLEOTIDE SEQUENCE [LARGE SCALE GENOMIC DNA]</scope>
    <source>
        <strain evidence="6 7">RS15-1S</strain>
    </source>
</reference>
<feature type="domain" description="HTH tetR-type" evidence="5">
    <location>
        <begin position="14"/>
        <end position="74"/>
    </location>
</feature>
<dbReference type="NCBIfam" id="TIGR03968">
    <property type="entry name" value="mycofact_TetR"/>
    <property type="match status" value="1"/>
</dbReference>
<dbReference type="InterPro" id="IPR023772">
    <property type="entry name" value="DNA-bd_HTH_TetR-type_CS"/>
</dbReference>
<accession>A0A3N4G294</accession>
<feature type="DNA-binding region" description="H-T-H motif" evidence="4">
    <location>
        <begin position="37"/>
        <end position="56"/>
    </location>
</feature>
<dbReference type="InterPro" id="IPR050109">
    <property type="entry name" value="HTH-type_TetR-like_transc_reg"/>
</dbReference>
<dbReference type="InterPro" id="IPR001647">
    <property type="entry name" value="HTH_TetR"/>
</dbReference>
<evidence type="ECO:0000256" key="2">
    <source>
        <dbReference type="ARBA" id="ARBA00023125"/>
    </source>
</evidence>
<dbReference type="Gene3D" id="1.10.357.10">
    <property type="entry name" value="Tetracycline Repressor, domain 2"/>
    <property type="match status" value="1"/>
</dbReference>
<evidence type="ECO:0000256" key="3">
    <source>
        <dbReference type="ARBA" id="ARBA00023163"/>
    </source>
</evidence>